<evidence type="ECO:0000313" key="3">
    <source>
        <dbReference type="Proteomes" id="UP001497482"/>
    </source>
</evidence>
<feature type="region of interest" description="Disordered" evidence="1">
    <location>
        <begin position="82"/>
        <end position="112"/>
    </location>
</feature>
<evidence type="ECO:0000313" key="2">
    <source>
        <dbReference type="EMBL" id="CAL1575011.1"/>
    </source>
</evidence>
<dbReference type="EMBL" id="OZ035834">
    <property type="protein sequence ID" value="CAL1575011.1"/>
    <property type="molecule type" value="Genomic_DNA"/>
</dbReference>
<sequence length="112" mass="12197">MGREARPLLHVSDVAVTSRVQSACSGCPSLLSSGVHRCGHTVLLSGPVLSADQRLWRDTCCGPVPALQPFISFMLIATGARSQRRLPESEQPPSQPWLKEERERMRSSSSGL</sequence>
<dbReference type="Proteomes" id="UP001497482">
    <property type="component" value="Chromosome 12"/>
</dbReference>
<name>A0AAV2JBK7_KNICA</name>
<organism evidence="2 3">
    <name type="scientific">Knipowitschia caucasica</name>
    <name type="common">Caucasian dwarf goby</name>
    <name type="synonym">Pomatoschistus caucasicus</name>
    <dbReference type="NCBI Taxonomy" id="637954"/>
    <lineage>
        <taxon>Eukaryota</taxon>
        <taxon>Metazoa</taxon>
        <taxon>Chordata</taxon>
        <taxon>Craniata</taxon>
        <taxon>Vertebrata</taxon>
        <taxon>Euteleostomi</taxon>
        <taxon>Actinopterygii</taxon>
        <taxon>Neopterygii</taxon>
        <taxon>Teleostei</taxon>
        <taxon>Neoteleostei</taxon>
        <taxon>Acanthomorphata</taxon>
        <taxon>Gobiaria</taxon>
        <taxon>Gobiiformes</taxon>
        <taxon>Gobioidei</taxon>
        <taxon>Gobiidae</taxon>
        <taxon>Gobiinae</taxon>
        <taxon>Knipowitschia</taxon>
    </lineage>
</organism>
<dbReference type="AlphaFoldDB" id="A0AAV2JBK7"/>
<proteinExistence type="predicted"/>
<accession>A0AAV2JBK7</accession>
<evidence type="ECO:0000256" key="1">
    <source>
        <dbReference type="SAM" id="MobiDB-lite"/>
    </source>
</evidence>
<keyword evidence="3" id="KW-1185">Reference proteome</keyword>
<reference evidence="2 3" key="1">
    <citation type="submission" date="2024-04" db="EMBL/GenBank/DDBJ databases">
        <authorList>
            <person name="Waldvogel A.-M."/>
            <person name="Schoenle A."/>
        </authorList>
    </citation>
    <scope>NUCLEOTIDE SEQUENCE [LARGE SCALE GENOMIC DNA]</scope>
</reference>
<gene>
    <name evidence="2" type="ORF">KC01_LOCUS6667</name>
</gene>
<protein>
    <submittedName>
        <fullName evidence="2">Uncharacterized protein</fullName>
    </submittedName>
</protein>